<feature type="region of interest" description="Disordered" evidence="4">
    <location>
        <begin position="1352"/>
        <end position="1372"/>
    </location>
</feature>
<dbReference type="InterPro" id="IPR046851">
    <property type="entry name" value="NBCH_WD40"/>
</dbReference>
<dbReference type="InterPro" id="IPR023362">
    <property type="entry name" value="PH-BEACH_dom"/>
</dbReference>
<feature type="region of interest" description="Disordered" evidence="4">
    <location>
        <begin position="889"/>
        <end position="953"/>
    </location>
</feature>
<feature type="region of interest" description="Disordered" evidence="4">
    <location>
        <begin position="586"/>
        <end position="608"/>
    </location>
</feature>
<proteinExistence type="predicted"/>
<organism evidence="7 8">
    <name type="scientific">Leishmania martiniquensis</name>
    <dbReference type="NCBI Taxonomy" id="1580590"/>
    <lineage>
        <taxon>Eukaryota</taxon>
        <taxon>Discoba</taxon>
        <taxon>Euglenozoa</taxon>
        <taxon>Kinetoplastea</taxon>
        <taxon>Metakinetoplastina</taxon>
        <taxon>Trypanosomatida</taxon>
        <taxon>Trypanosomatidae</taxon>
        <taxon>Leishmaniinae</taxon>
        <taxon>Leishmania</taxon>
    </lineage>
</organism>
<feature type="compositionally biased region" description="Polar residues" evidence="4">
    <location>
        <begin position="557"/>
        <end position="567"/>
    </location>
</feature>
<keyword evidence="1 3" id="KW-0853">WD repeat</keyword>
<evidence type="ECO:0000259" key="6">
    <source>
        <dbReference type="PROSITE" id="PS51783"/>
    </source>
</evidence>
<dbReference type="Pfam" id="PF20426">
    <property type="entry name" value="NBCH_WD40"/>
    <property type="match status" value="1"/>
</dbReference>
<dbReference type="Gene3D" id="2.60.120.200">
    <property type="match status" value="1"/>
</dbReference>
<feature type="region of interest" description="Disordered" evidence="4">
    <location>
        <begin position="296"/>
        <end position="325"/>
    </location>
</feature>
<dbReference type="Gene3D" id="2.30.29.30">
    <property type="entry name" value="Pleckstrin-homology domain (PH domain)/Phosphotyrosine-binding domain (PTB)"/>
    <property type="match status" value="1"/>
</dbReference>
<dbReference type="Pfam" id="PF02138">
    <property type="entry name" value="Beach"/>
    <property type="match status" value="1"/>
</dbReference>
<dbReference type="SUPFAM" id="SSF81837">
    <property type="entry name" value="BEACH domain"/>
    <property type="match status" value="1"/>
</dbReference>
<feature type="compositionally biased region" description="Polar residues" evidence="4">
    <location>
        <begin position="4007"/>
        <end position="4021"/>
    </location>
</feature>
<feature type="region of interest" description="Disordered" evidence="4">
    <location>
        <begin position="3345"/>
        <end position="3371"/>
    </location>
</feature>
<dbReference type="RefSeq" id="XP_067173932.1">
    <property type="nucleotide sequence ID" value="XM_067317827.1"/>
</dbReference>
<dbReference type="PROSITE" id="PS50294">
    <property type="entry name" value="WD_REPEATS_REGION"/>
    <property type="match status" value="1"/>
</dbReference>
<dbReference type="Pfam" id="PF15787">
    <property type="entry name" value="DUF4704"/>
    <property type="match status" value="1"/>
</dbReference>
<dbReference type="SMART" id="SM01026">
    <property type="entry name" value="Beach"/>
    <property type="match status" value="1"/>
</dbReference>
<dbReference type="InterPro" id="IPR036322">
    <property type="entry name" value="WD40_repeat_dom_sf"/>
</dbReference>
<evidence type="ECO:0000313" key="7">
    <source>
        <dbReference type="EMBL" id="KAG5463995.1"/>
    </source>
</evidence>
<dbReference type="GeneID" id="92510339"/>
<feature type="compositionally biased region" description="Low complexity" evidence="4">
    <location>
        <begin position="931"/>
        <end position="953"/>
    </location>
</feature>
<evidence type="ECO:0000256" key="2">
    <source>
        <dbReference type="ARBA" id="ARBA00022737"/>
    </source>
</evidence>
<feature type="compositionally biased region" description="Basic and acidic residues" evidence="4">
    <location>
        <begin position="311"/>
        <end position="324"/>
    </location>
</feature>
<comment type="caution">
    <text evidence="7">The sequence shown here is derived from an EMBL/GenBank/DDBJ whole genome shotgun (WGS) entry which is preliminary data.</text>
</comment>
<dbReference type="InterPro" id="IPR001680">
    <property type="entry name" value="WD40_rpt"/>
</dbReference>
<evidence type="ECO:0000256" key="4">
    <source>
        <dbReference type="SAM" id="MobiDB-lite"/>
    </source>
</evidence>
<evidence type="ECO:0000313" key="8">
    <source>
        <dbReference type="Proteomes" id="UP000673552"/>
    </source>
</evidence>
<dbReference type="PANTHER" id="PTHR13743">
    <property type="entry name" value="BEIGE/BEACH-RELATED"/>
    <property type="match status" value="1"/>
</dbReference>
<dbReference type="SUPFAM" id="SSF50729">
    <property type="entry name" value="PH domain-like"/>
    <property type="match status" value="1"/>
</dbReference>
<dbReference type="InterPro" id="IPR000409">
    <property type="entry name" value="BEACH_dom"/>
</dbReference>
<dbReference type="InterPro" id="IPR031570">
    <property type="entry name" value="NBEA/BDCP_DUF4704"/>
</dbReference>
<keyword evidence="2" id="KW-0677">Repeat</keyword>
<dbReference type="KEGG" id="lmat:92510339"/>
<feature type="region of interest" description="Disordered" evidence="4">
    <location>
        <begin position="2299"/>
        <end position="2322"/>
    </location>
</feature>
<feature type="compositionally biased region" description="Low complexity" evidence="4">
    <location>
        <begin position="2303"/>
        <end position="2322"/>
    </location>
</feature>
<dbReference type="CDD" id="cd06071">
    <property type="entry name" value="Beach"/>
    <property type="match status" value="1"/>
</dbReference>
<evidence type="ECO:0000256" key="1">
    <source>
        <dbReference type="ARBA" id="ARBA00022574"/>
    </source>
</evidence>
<gene>
    <name evidence="7" type="ORF">LSCM1_00174</name>
</gene>
<evidence type="ECO:0000256" key="3">
    <source>
        <dbReference type="PROSITE-ProRule" id="PRU00221"/>
    </source>
</evidence>
<dbReference type="Gene3D" id="2.130.10.10">
    <property type="entry name" value="YVTN repeat-like/Quinoprotein amine dehydrogenase"/>
    <property type="match status" value="1"/>
</dbReference>
<feature type="region of interest" description="Disordered" evidence="4">
    <location>
        <begin position="80"/>
        <end position="106"/>
    </location>
</feature>
<feature type="region of interest" description="Disordered" evidence="4">
    <location>
        <begin position="1072"/>
        <end position="1108"/>
    </location>
</feature>
<dbReference type="PROSITE" id="PS50197">
    <property type="entry name" value="BEACH"/>
    <property type="match status" value="1"/>
</dbReference>
<dbReference type="InterPro" id="IPR015943">
    <property type="entry name" value="WD40/YVTN_repeat-like_dom_sf"/>
</dbReference>
<feature type="region of interest" description="Disordered" evidence="4">
    <location>
        <begin position="1994"/>
        <end position="2016"/>
    </location>
</feature>
<reference evidence="7 8" key="1">
    <citation type="submission" date="2021-03" db="EMBL/GenBank/DDBJ databases">
        <title>Leishmania (Mundinia) martiniquensis Genome sequencing and assembly.</title>
        <authorList>
            <person name="Almutairi H."/>
            <person name="Gatherer D."/>
        </authorList>
    </citation>
    <scope>NUCLEOTIDE SEQUENCE [LARGE SCALE GENOMIC DNA]</scope>
    <source>
        <strain evidence="7">LSCM1</strain>
    </source>
</reference>
<evidence type="ECO:0000259" key="5">
    <source>
        <dbReference type="PROSITE" id="PS50197"/>
    </source>
</evidence>
<dbReference type="EMBL" id="JAFEUZ010000036">
    <property type="protein sequence ID" value="KAG5463995.1"/>
    <property type="molecule type" value="Genomic_DNA"/>
</dbReference>
<feature type="repeat" description="WD" evidence="3">
    <location>
        <begin position="4124"/>
        <end position="4156"/>
    </location>
</feature>
<feature type="region of interest" description="Disordered" evidence="4">
    <location>
        <begin position="549"/>
        <end position="569"/>
    </location>
</feature>
<dbReference type="PROSITE" id="PS50082">
    <property type="entry name" value="WD_REPEATS_2"/>
    <property type="match status" value="1"/>
</dbReference>
<dbReference type="SMART" id="SM00320">
    <property type="entry name" value="WD40"/>
    <property type="match status" value="2"/>
</dbReference>
<accession>A0A836GEZ2</accession>
<feature type="domain" description="BEACH-type PH" evidence="6">
    <location>
        <begin position="3455"/>
        <end position="3566"/>
    </location>
</feature>
<dbReference type="SUPFAM" id="SSF50978">
    <property type="entry name" value="WD40 repeat-like"/>
    <property type="match status" value="1"/>
</dbReference>
<keyword evidence="8" id="KW-1185">Reference proteome</keyword>
<dbReference type="InterPro" id="IPR036372">
    <property type="entry name" value="BEACH_dom_sf"/>
</dbReference>
<feature type="region of interest" description="Disordered" evidence="4">
    <location>
        <begin position="3995"/>
        <end position="4021"/>
    </location>
</feature>
<dbReference type="Gene3D" id="1.10.1540.10">
    <property type="entry name" value="BEACH domain"/>
    <property type="match status" value="1"/>
</dbReference>
<feature type="compositionally biased region" description="Pro residues" evidence="4">
    <location>
        <begin position="893"/>
        <end position="910"/>
    </location>
</feature>
<protein>
    <recommendedName>
        <fullName evidence="9">Neurobeachin/beige protein</fullName>
    </recommendedName>
</protein>
<dbReference type="InterPro" id="IPR011993">
    <property type="entry name" value="PH-like_dom_sf"/>
</dbReference>
<feature type="domain" description="BEACH" evidence="5">
    <location>
        <begin position="3613"/>
        <end position="3903"/>
    </location>
</feature>
<dbReference type="InterPro" id="IPR050865">
    <property type="entry name" value="BEACH_Domain"/>
</dbReference>
<dbReference type="PROSITE" id="PS51783">
    <property type="entry name" value="PH_BEACH"/>
    <property type="match status" value="1"/>
</dbReference>
<sequence length="4361" mass="468552">MYHFLLDLLRGTRSEADGVVVRNDSAALAAEVARRARLREEEEAQQVLQERRHTYAEFMTRTPLGRLLASYLPAAESVATDPSATSDLSQPSATINTRTTDTSSFLPKGSVQEATAETLLAHTKAQVAMYEALAPLVSRQTATMTRRALELIPQRAPVARELARGEQAGATLRSTSSAQKRLVTLAEVNEAPLPFLLVLVQLRHWQACLASLSAALSVEIAARRDSSTIASARLVESLQQLSHVLVAIACETELQAATMRSHLDLLGDAATSCVAHTLRCLCSLMRARGSPECSLASDTATAAKPMPEGEESSRGADRREEPRTLHSVPAGVVEVQGCRLLSLLLYWMHLVHRIPAPSTAIEELFLTASTARFGACRETVAGFTPATTGVSEEEEGRRCTGLSNTALLHQANVLPSCLPLAMLSLSAGDASSRRGGDTASTGSSRALTASNDVAGSLMALLLFASKGTLEHAQSSSEVHTVLIEGCPVQEDSDLGLIVVLTSRLLRYTFVAGAALRSEQVRRAADPVLSALSILLARFIASEQKPWGPRAAAETTWPPASSSLQSRSAPPHANVAADFCSPTKSARFFTSPQPSPARSRDSNRASSLERFGRPTGQLRLLGQLSCGLVLLTTLFQQNASTVLDIMDHSFFFDGLVMSLQVVGSRFEEAPLQGAMALKASEAWEDWMRGVEVIASANRAHWDREGGESAVAANGMAAESVPILLNQALACQSTLTLTALSNDSYVDEFLHAYLGLLTECRRVRSAPSALSVVPPQPMPLASCGAAPLIGTAPVLKGRALDTLDQLELTLLKTFSSAAGASAESAAAATVELFTSPSRSPALCCVHSEDAEECRNSGDVGYTGSLAFPVASCLYNLLLKHALWCLDAHNRHHGEPPPSPSSPPAPRQPPDLAPPLLHSAAPSVRPRRYPDPPASTATSTPPLTAQAPQPQPLLSAASLPPLLASGRLQQNAASPSSRRCSFSKIISTDSSNDDPLILSLVHHGLFRLLLHDEHFAPAFTAMDSSAAVDAANSLECSRGVEPVERASASRQRSHVVLYLLSCCLQLHACDPRSGAGEEIAQPPDVQGGGTSAGPGVSYHRAHGSSRGETALPVGEEQLIAETVVALMGVFREASASASPFGRAFAHGQRRLWCDCLLALLTAAATVPGAGAFFPTHAEPECGAGVESDERGVAGVRTTPAAATAVCGALVRSGAVEYLLGTAAAMQRAGAVSYALAMRAARTLINDPAACAYMAANCATSLLFPLLWHPLLRSDGQRLLETLLSQPLVGSSTTVDMSGDMRELSMPTALPSDSSSSVSATAGMRTVPRHYRRLCEGVWRTLCACVNGRTPEVSGAATPDAITSGMRGVPETSADEGARQAVLRTVLSALETAFRALGGLRRIDAGASHGELLPLRTLQRALYEASEEGGLHIYGLLLHRLAQAWKGADDRATSSPSPPVHQADAAEAALSPPFPVSFLISASDASMAPDCSPAQAARAATHAPAASRSAREMVRLVAVVLVGMTQANPSQRGILYRAATDEEALVSCIANAWGTTSSSGAPPLPLSMSESDTCGVVRLCSYLAYESVDAVDAFFDGNDQSGAQDAAEQRHPDRRDEPWTWSLQNPLLLAAVLRRFTLLTSWTEAEQAALRKLLVSLTRTVECCYTSLYLAASSPVHDVLTQLLPVVASLPESAELQVPSPSKDAVALSRLNAVLVRLLVLLTRFHIDVRQLKQLLMLVIHSRRQRDRQALVPLILQLLSEAAQQPLRGTLSPANLRGPQHFVAFHRGRGLVGFRAALPDFPLEGYSVALHLRWEGEVTLQNVSGQSDGRGAARHQRDCCACIFSFRTADRATLLALMAEQNTGRLFVQYRNQQQQELRAYLPGPPLLREWTHLCVCHRQADSLTAAPGGQIVLFMNGVEAAAIPQVAYPLMSRGYLYVGCLGHEVEQLSVAHAFYGQVSTAYFFSYVLPKRDREVLQATAGLADAAAWMSSSSSVTTPPLRPISLTPGRRSGTHASESAGGVVEAEQWLAERAVVCVDTRLSDRGHLYNLSAVLRGRSGRESRLFTLEGSLVCRAQSVVDSMGVLGALPSVLMPLCVLLVNPSLPISSRGFVAAAPPGTLTHREPRVSPFSSTRAVKTAAAAVHVGRARDKINTSVLRVLGLVLRLASAEAIRNEMAEEGLFVFLGQVLQLLGPSLEVDVPAALTQLLEALVPFPRLFEDALTNLFLSSAVILAAPRAVQLAWVNAQRFFLSAHPDALPCLRALGASMFVAAELLRVTAEEASAQEAAQDDTLVQIQAPHAETRGLPSPSSSTSHPLSVLASSAPGASSSSSLSSSSSSPPARSLQDLEDQWVAYFEALTLAPVTLGDAEALQYLVGNLHVMCPVPSIQVRLLRRVRRLLVASTTPYLVQLLGRKNYVLSLMPYLTSALSEEVRLEGLLQLLFMVFRSKRTQELMNPVLLSSKDTVVHVVEEVSLSWLKDVLQQFPVSLSVYLTLRCGLVGRFDVLTPPTQYVPLDESQTIRFPAVLLPLLMLMRRSADAKLREYVLTDMAVLLKSDAQAWRRVITVRGWYVSVVGLFESSSELLPAPVLYAPEEAGAYRKAGAPSAASSSLVPKGPAAGERPPSPESGLAFTTTSMVLSYTIYQVLLHEAYATTELELMVAYLTEQRLHRLLHEVLCGVADRYRSRLAASWPGRRRCGTGSGGEPGAPPPSAPFPFVGLGSATAVVNLCHFFRVVETVLFHAGLPLRRKAAMADNAALMLSPLTPSRIASGGEGFAMHLPGRVGYAEWEELTLVRAADEPPGAFAKSDVYYAGEVDDPHGNVRRALLRNPDNRWLHLPLAVKCAELLCSHSALLHLGSNGNATSFSIGVADSVIGSGNGGGGRPGDLLWSVVLGAPAGTSAKSPTDATGRDVAGVGVGAGSGGASPVVLRGGMLRLFGRLFKVLCQMTLRSSTALSSVLALTDAFARRIDRRQRGGGFLLLKRAMNAEDAREHSPIAITMMLIYCLHNLLLRRLHAAEYGDTSTHLSANATLVDRLKSLVEIFRYSFAQMPAFASAPSSRRGVQSPLSWKSPLLAAAGWLPRTAHEDSAEVGSEARGSGTSRASSGATFLEDLTGEIFTAGVPTLQWLCDHRANPRRTVEAFAEVASRVDYNAFAERCLLALEREQSTNKALATKFWSDQEVSYRRLRELFAENTMSRRLVQDNIHTLMAAMSAPNAADANGEIGSCTAAADPKGRHGVVADDLYTAPSTRLFLPSAASRATAAARASTWARFTVALRGTIWSVEEANLYHIFKYVKLSAQEQQFLVRRKLVHDRDGTDYSGKAITSNSSPSSLFCDDSSYANGTSFRARDAHGGDEGANVGSSSDRGDGLASGVDVSASTSCVSRLRLRGGEGVLLHAMDDDDAGLEEDMKNVSLSGTNLSAATAASLDEYPAPQKEVAGVPKCVGPAPVSKWDDISSSPSLLSVPCEIPYMMHCWSGSFTVRGPEVIVLIDDVNKAYNQVVAEEAKAYVLRPRPFSFYLSHITQIAPARRFRMRRTALEIWTRDRRSCFVNFADPTTMNAALQAVRCGKHSSYMFTASPYLQDASETASAALPALLHEGTGGVNRRSAYVLQENPRREPLRLRAMALWRNHLLSNFDYLLVLNVLAGRTLNDMTQYPVFPWVLADYTSEVLDLTNPASFRDLSMPMGACGGDDRRESVRQRYMEMRNLGDVPSHYFTHYSSPAITLYFLIRLPPFTTLAILLQGGHFDHADRMFHSVQATYKAVMTSSQDVRELIPELYYLPELCMNENHVDFGRRQDRTPMDDLQLPPWAHNDPFTFVYRMREALESAHVSAHLHEWIDLVFGYKQRGKDAIDALNVFNWHSYEELDRSREAGAVDQQLLVDSLDNIGQTPIQLFRRPHQPRLAWEWADPLQLLIQVKVIAPRWGCARVARTTVMPTDRVLVVAGNGAAASLRMYLDLIRRSSVPQTASTTCPAAPPPGSTASTAAAWQVRGVSVGDGDAGGGSPSPETEPSASHLSSHTNATAAAVPLCPVTSLPVSPIPSPAAPPLKDRPSFDVSEDCERRLAPIPAGVIPNNSPYADGSCTEESSALLCYENEVFLVLGGLFDNSVVIRALSGASSDVRLRAHRGRVAFVARSEDSRYLVTGAEDTTFAVWSCQLQARHRLEVGLLFTIRGHEDMPSAVDVSSTLDIVATASLNGTLMLHSLSTGTLDRTIRHPSGVPIDRVLLQTACYVPNVVFLSHQDEKVYQYSLNGAALRTFSPPGRVTTWATTAGQCLLLACQPFATARCGRSADAPARDTHVGHHTSCILYLHSLFLEVLKAVPVGAEEVVSSVSAHPCCLQVVVAGTDSGRLLLLRSILA</sequence>
<feature type="compositionally biased region" description="Polar residues" evidence="4">
    <location>
        <begin position="80"/>
        <end position="105"/>
    </location>
</feature>
<dbReference type="Pfam" id="PF14844">
    <property type="entry name" value="PH_BEACH"/>
    <property type="match status" value="1"/>
</dbReference>
<evidence type="ECO:0008006" key="9">
    <source>
        <dbReference type="Google" id="ProtNLM"/>
    </source>
</evidence>
<dbReference type="OrthoDB" id="26681at2759"/>
<dbReference type="PANTHER" id="PTHR13743:SF112">
    <property type="entry name" value="BEACH DOMAIN-CONTAINING PROTEIN"/>
    <property type="match status" value="1"/>
</dbReference>
<name>A0A836GEZ2_9TRYP</name>
<dbReference type="Proteomes" id="UP000673552">
    <property type="component" value="Chromosome 36"/>
</dbReference>